<name>A0A1H6TBQ1_9BACT</name>
<organism evidence="4 5">
    <name type="scientific">Cyclobacterium xiamenense</name>
    <dbReference type="NCBI Taxonomy" id="1297121"/>
    <lineage>
        <taxon>Bacteria</taxon>
        <taxon>Pseudomonadati</taxon>
        <taxon>Bacteroidota</taxon>
        <taxon>Cytophagia</taxon>
        <taxon>Cytophagales</taxon>
        <taxon>Cyclobacteriaceae</taxon>
        <taxon>Cyclobacterium</taxon>
    </lineage>
</organism>
<accession>A0A1H6TBQ1</accession>
<feature type="active site" description="Cysteine persulfide intermediate" evidence="3">
    <location>
        <position position="124"/>
    </location>
</feature>
<feature type="binding site" evidence="3">
    <location>
        <begin position="266"/>
        <end position="271"/>
    </location>
    <ligand>
        <name>Mo-bis(molybdopterin guanine dinucleotide)</name>
        <dbReference type="ChEBI" id="CHEBI:60539"/>
    </ligand>
</feature>
<dbReference type="GO" id="GO:0006777">
    <property type="term" value="P:Mo-molybdopterin cofactor biosynthetic process"/>
    <property type="evidence" value="ECO:0007669"/>
    <property type="project" value="UniProtKB-UniRule"/>
</dbReference>
<dbReference type="GO" id="GO:0005737">
    <property type="term" value="C:cytoplasm"/>
    <property type="evidence" value="ECO:0007669"/>
    <property type="project" value="UniProtKB-SubCell"/>
</dbReference>
<dbReference type="InterPro" id="IPR016193">
    <property type="entry name" value="Cytidine_deaminase-like"/>
</dbReference>
<dbReference type="InterPro" id="IPR003786">
    <property type="entry name" value="FdhD"/>
</dbReference>
<comment type="function">
    <text evidence="3">Required for formate dehydrogenase (FDH) activity. Acts as a sulfur carrier protein that transfers sulfur from IscS to the molybdenum cofactor prior to its insertion into FDH.</text>
</comment>
<gene>
    <name evidence="3" type="primary">fdhD</name>
    <name evidence="4" type="ORF">SAMN05192553_101228</name>
</gene>
<keyword evidence="1 3" id="KW-0963">Cytoplasm</keyword>
<keyword evidence="5" id="KW-1185">Reference proteome</keyword>
<dbReference type="PANTHER" id="PTHR30592:SF1">
    <property type="entry name" value="SULFUR CARRIER PROTEIN FDHD"/>
    <property type="match status" value="1"/>
</dbReference>
<proteinExistence type="inferred from homology"/>
<comment type="subcellular location">
    <subcellularLocation>
        <location evidence="3">Cytoplasm</location>
    </subcellularLocation>
</comment>
<dbReference type="AlphaFoldDB" id="A0A1H6TBQ1"/>
<evidence type="ECO:0000313" key="4">
    <source>
        <dbReference type="EMBL" id="SEI77468.1"/>
    </source>
</evidence>
<dbReference type="Gene3D" id="3.40.140.10">
    <property type="entry name" value="Cytidine Deaminase, domain 2"/>
    <property type="match status" value="1"/>
</dbReference>
<dbReference type="GO" id="GO:0016783">
    <property type="term" value="F:sulfurtransferase activity"/>
    <property type="evidence" value="ECO:0007669"/>
    <property type="project" value="InterPro"/>
</dbReference>
<dbReference type="NCBIfam" id="TIGR00129">
    <property type="entry name" value="fdhD_narQ"/>
    <property type="match status" value="1"/>
</dbReference>
<evidence type="ECO:0000256" key="3">
    <source>
        <dbReference type="HAMAP-Rule" id="MF_00187"/>
    </source>
</evidence>
<evidence type="ECO:0000256" key="2">
    <source>
        <dbReference type="ARBA" id="ARBA00023150"/>
    </source>
</evidence>
<dbReference type="PANTHER" id="PTHR30592">
    <property type="entry name" value="FORMATE DEHYDROGENASE"/>
    <property type="match status" value="1"/>
</dbReference>
<comment type="similarity">
    <text evidence="3">Belongs to the FdhD family.</text>
</comment>
<protein>
    <recommendedName>
        <fullName evidence="3">Sulfur carrier protein FdhD</fullName>
    </recommendedName>
</protein>
<dbReference type="Pfam" id="PF02634">
    <property type="entry name" value="FdhD-NarQ"/>
    <property type="match status" value="1"/>
</dbReference>
<dbReference type="Gene3D" id="3.10.20.10">
    <property type="match status" value="1"/>
</dbReference>
<dbReference type="GO" id="GO:0097163">
    <property type="term" value="F:sulfur carrier activity"/>
    <property type="evidence" value="ECO:0007669"/>
    <property type="project" value="UniProtKB-UniRule"/>
</dbReference>
<keyword evidence="2 3" id="KW-0501">Molybdenum cofactor biosynthesis</keyword>
<dbReference type="OrthoDB" id="9782042at2"/>
<sequence>MSGQNALVMPWEIRKQRGSCTETLSDLVAVEEPLQIRLEFEKWGEWQEKDLVVTMRTPGHDFDLVMGFLYAEGIIQAEKDLLGMRYCQRVKPEEEGNVVRARLRGNLAIDPENLERNFFTHASCGVCGKTAIEAVSCKAAELPMDGRWTIPAETIRSLPLALNAEQTGFNYTGGLHAAVLYDASGKMLLLREDVGRHNALDKLIGAALRQGIAPRENKIVLLSGRVSFEMVQKAVNAGIQVLVALGAPSSLAVRLAQEKNQTLIGFLKHDRFNSYSGWERIS</sequence>
<evidence type="ECO:0000313" key="5">
    <source>
        <dbReference type="Proteomes" id="UP000199403"/>
    </source>
</evidence>
<dbReference type="HAMAP" id="MF_00187">
    <property type="entry name" value="FdhD"/>
    <property type="match status" value="1"/>
</dbReference>
<dbReference type="PIRSF" id="PIRSF015626">
    <property type="entry name" value="FdhD"/>
    <property type="match status" value="1"/>
</dbReference>
<dbReference type="SUPFAM" id="SSF53927">
    <property type="entry name" value="Cytidine deaminase-like"/>
    <property type="match status" value="1"/>
</dbReference>
<dbReference type="STRING" id="1416801.SAMN05192553_101228"/>
<dbReference type="RefSeq" id="WP_092168317.1">
    <property type="nucleotide sequence ID" value="NZ_FNZH01000001.1"/>
</dbReference>
<dbReference type="Proteomes" id="UP000199403">
    <property type="component" value="Unassembled WGS sequence"/>
</dbReference>
<dbReference type="EMBL" id="FNZH01000001">
    <property type="protein sequence ID" value="SEI77468.1"/>
    <property type="molecule type" value="Genomic_DNA"/>
</dbReference>
<evidence type="ECO:0000256" key="1">
    <source>
        <dbReference type="ARBA" id="ARBA00022490"/>
    </source>
</evidence>
<reference evidence="5" key="1">
    <citation type="submission" date="2016-10" db="EMBL/GenBank/DDBJ databases">
        <authorList>
            <person name="Varghese N."/>
            <person name="Submissions S."/>
        </authorList>
    </citation>
    <scope>NUCLEOTIDE SEQUENCE [LARGE SCALE GENOMIC DNA]</scope>
    <source>
        <strain evidence="5">IBRC-M 10761</strain>
    </source>
</reference>